<dbReference type="PRINTS" id="PR00781">
    <property type="entry name" value="LIPOSIGPTASE"/>
</dbReference>
<reference evidence="12 13" key="1">
    <citation type="journal article" date="2011" name="J. Bacteriol.">
        <title>Draft genome sequence of Caloramator australicus strain RC3T, a thermoanaerobe from the Great Artesian Basin of Australia.</title>
        <authorList>
            <person name="Ogg C.D."/>
            <person name="Patel B.K.C."/>
        </authorList>
    </citation>
    <scope>NUCLEOTIDE SEQUENCE [LARGE SCALE GENOMIC DNA]</scope>
    <source>
        <strain evidence="12 13">RC3</strain>
    </source>
</reference>
<feature type="transmembrane region" description="Helical" evidence="9">
    <location>
        <begin position="124"/>
        <end position="146"/>
    </location>
</feature>
<dbReference type="GO" id="GO:0004190">
    <property type="term" value="F:aspartic-type endopeptidase activity"/>
    <property type="evidence" value="ECO:0007669"/>
    <property type="project" value="UniProtKB-UniRule"/>
</dbReference>
<evidence type="ECO:0000256" key="9">
    <source>
        <dbReference type="HAMAP-Rule" id="MF_00161"/>
    </source>
</evidence>
<evidence type="ECO:0000256" key="3">
    <source>
        <dbReference type="ARBA" id="ARBA00022670"/>
    </source>
</evidence>
<evidence type="ECO:0000256" key="8">
    <source>
        <dbReference type="ARBA" id="ARBA00023136"/>
    </source>
</evidence>
<keyword evidence="5 9" id="KW-0064">Aspartyl protease</keyword>
<dbReference type="STRING" id="857293.CAAU_1314"/>
<evidence type="ECO:0000313" key="13">
    <source>
        <dbReference type="Proteomes" id="UP000007652"/>
    </source>
</evidence>
<dbReference type="UniPathway" id="UPA00665"/>
<dbReference type="EC" id="3.4.23.36" evidence="9"/>
<name>I7KU75_9CLOT</name>
<dbReference type="GO" id="GO:0005886">
    <property type="term" value="C:plasma membrane"/>
    <property type="evidence" value="ECO:0007669"/>
    <property type="project" value="UniProtKB-SubCell"/>
</dbReference>
<dbReference type="NCBIfam" id="TIGR00077">
    <property type="entry name" value="lspA"/>
    <property type="match status" value="1"/>
</dbReference>
<keyword evidence="13" id="KW-1185">Reference proteome</keyword>
<evidence type="ECO:0000256" key="10">
    <source>
        <dbReference type="RuleBase" id="RU000594"/>
    </source>
</evidence>
<dbReference type="EMBL" id="CAKP01000067">
    <property type="protein sequence ID" value="CCJ33398.1"/>
    <property type="molecule type" value="Genomic_DNA"/>
</dbReference>
<comment type="caution">
    <text evidence="9">Lacks conserved residue(s) required for the propagation of feature annotation.</text>
</comment>
<keyword evidence="8 9" id="KW-0472">Membrane</keyword>
<comment type="catalytic activity">
    <reaction evidence="9 10">
        <text>Release of signal peptides from bacterial membrane prolipoproteins. Hydrolyzes -Xaa-Yaa-Zaa-|-(S,diacylglyceryl)Cys-, in which Xaa is hydrophobic (preferably Leu), and Yaa (Ala or Ser) and Zaa (Gly or Ala) have small, neutral side chains.</text>
        <dbReference type="EC" id="3.4.23.36"/>
    </reaction>
</comment>
<evidence type="ECO:0000313" key="12">
    <source>
        <dbReference type="EMBL" id="CCJ33398.1"/>
    </source>
</evidence>
<comment type="caution">
    <text evidence="12">The sequence shown here is derived from an EMBL/GenBank/DDBJ whole genome shotgun (WGS) entry which is preliminary data.</text>
</comment>
<feature type="transmembrane region" description="Helical" evidence="9">
    <location>
        <begin position="57"/>
        <end position="75"/>
    </location>
</feature>
<keyword evidence="4 9" id="KW-0812">Transmembrane</keyword>
<sequence>MQILYILLLVIIDHITKYIAKIQLSYGKSVTLIDGFLELIYVENRGAAFGILKNKKFFLVGITTIAIIGMIYYLVRTANLNKWERMSLIFIISGAIGNLIDRIFRGYVVDFIHFYIKDIFDWPVFNIADILVVIGAIILAFSILFLKK</sequence>
<keyword evidence="7 9" id="KW-1133">Transmembrane helix</keyword>
<proteinExistence type="inferred from homology"/>
<comment type="pathway">
    <text evidence="9">Protein modification; lipoprotein biosynthesis (signal peptide cleavage).</text>
</comment>
<dbReference type="InterPro" id="IPR001872">
    <property type="entry name" value="Peptidase_A8"/>
</dbReference>
<comment type="function">
    <text evidence="9 10">This protein specifically catalyzes the removal of signal peptides from prolipoproteins.</text>
</comment>
<dbReference type="Pfam" id="PF01252">
    <property type="entry name" value="Peptidase_A8"/>
    <property type="match status" value="1"/>
</dbReference>
<evidence type="ECO:0000256" key="6">
    <source>
        <dbReference type="ARBA" id="ARBA00022801"/>
    </source>
</evidence>
<dbReference type="Proteomes" id="UP000007652">
    <property type="component" value="Unassembled WGS sequence"/>
</dbReference>
<comment type="subcellular location">
    <subcellularLocation>
        <location evidence="9">Cell membrane</location>
        <topology evidence="9">Multi-pass membrane protein</topology>
    </subcellularLocation>
</comment>
<keyword evidence="12" id="KW-0449">Lipoprotein</keyword>
<protein>
    <recommendedName>
        <fullName evidence="9">Lipoprotein signal peptidase</fullName>
        <ecNumber evidence="9">3.4.23.36</ecNumber>
    </recommendedName>
    <alternativeName>
        <fullName evidence="9">Prolipoprotein signal peptidase</fullName>
    </alternativeName>
    <alternativeName>
        <fullName evidence="9">Signal peptidase II</fullName>
        <shortName evidence="9">SPase II</shortName>
    </alternativeName>
</protein>
<evidence type="ECO:0000256" key="7">
    <source>
        <dbReference type="ARBA" id="ARBA00022989"/>
    </source>
</evidence>
<dbReference type="HAMAP" id="MF_00161">
    <property type="entry name" value="LspA"/>
    <property type="match status" value="1"/>
</dbReference>
<dbReference type="PANTHER" id="PTHR33695:SF1">
    <property type="entry name" value="LIPOPROTEIN SIGNAL PEPTIDASE"/>
    <property type="match status" value="1"/>
</dbReference>
<dbReference type="eggNOG" id="COG0597">
    <property type="taxonomic scope" value="Bacteria"/>
</dbReference>
<dbReference type="PROSITE" id="PS00855">
    <property type="entry name" value="SPASE_II"/>
    <property type="match status" value="1"/>
</dbReference>
<evidence type="ECO:0000256" key="11">
    <source>
        <dbReference type="RuleBase" id="RU004181"/>
    </source>
</evidence>
<dbReference type="GO" id="GO:0006508">
    <property type="term" value="P:proteolysis"/>
    <property type="evidence" value="ECO:0007669"/>
    <property type="project" value="UniProtKB-KW"/>
</dbReference>
<feature type="active site" evidence="9">
    <location>
        <position position="129"/>
    </location>
</feature>
<keyword evidence="6 9" id="KW-0378">Hydrolase</keyword>
<dbReference type="OrthoDB" id="9810259at2"/>
<dbReference type="RefSeq" id="WP_008908668.1">
    <property type="nucleotide sequence ID" value="NZ_CAKP01000067.1"/>
</dbReference>
<comment type="similarity">
    <text evidence="1 9 11">Belongs to the peptidase A8 family.</text>
</comment>
<gene>
    <name evidence="9" type="primary">lspA</name>
    <name evidence="12" type="ORF">CAAU_1314</name>
</gene>
<dbReference type="PANTHER" id="PTHR33695">
    <property type="entry name" value="LIPOPROTEIN SIGNAL PEPTIDASE"/>
    <property type="match status" value="1"/>
</dbReference>
<organism evidence="12 13">
    <name type="scientific">Caloramator australicus RC3</name>
    <dbReference type="NCBI Taxonomy" id="857293"/>
    <lineage>
        <taxon>Bacteria</taxon>
        <taxon>Bacillati</taxon>
        <taxon>Bacillota</taxon>
        <taxon>Clostridia</taxon>
        <taxon>Eubacteriales</taxon>
        <taxon>Clostridiaceae</taxon>
        <taxon>Caloramator</taxon>
    </lineage>
</organism>
<evidence type="ECO:0000256" key="1">
    <source>
        <dbReference type="ARBA" id="ARBA00006139"/>
    </source>
</evidence>
<keyword evidence="2 9" id="KW-1003">Cell membrane</keyword>
<accession>I7KU75</accession>
<dbReference type="AlphaFoldDB" id="I7KU75"/>
<evidence type="ECO:0000256" key="5">
    <source>
        <dbReference type="ARBA" id="ARBA00022750"/>
    </source>
</evidence>
<evidence type="ECO:0000256" key="4">
    <source>
        <dbReference type="ARBA" id="ARBA00022692"/>
    </source>
</evidence>
<feature type="transmembrane region" description="Helical" evidence="9">
    <location>
        <begin position="87"/>
        <end position="104"/>
    </location>
</feature>
<evidence type="ECO:0000256" key="2">
    <source>
        <dbReference type="ARBA" id="ARBA00022475"/>
    </source>
</evidence>
<feature type="active site" evidence="9">
    <location>
        <position position="110"/>
    </location>
</feature>
<keyword evidence="3 9" id="KW-0645">Protease</keyword>